<dbReference type="AlphaFoldDB" id="A0A6L9MI86"/>
<dbReference type="EMBL" id="JAAAMJ010000009">
    <property type="protein sequence ID" value="NDV87554.1"/>
    <property type="molecule type" value="Genomic_DNA"/>
</dbReference>
<dbReference type="InterPro" id="IPR023188">
    <property type="entry name" value="DPS_DNA-bd_CS"/>
</dbReference>
<dbReference type="InterPro" id="IPR009078">
    <property type="entry name" value="Ferritin-like_SF"/>
</dbReference>
<proteinExistence type="inferred from homology"/>
<dbReference type="NCBIfam" id="NF006975">
    <property type="entry name" value="PRK09448.1"/>
    <property type="match status" value="1"/>
</dbReference>
<reference evidence="4 5" key="1">
    <citation type="submission" date="2020-01" db="EMBL/GenBank/DDBJ databases">
        <title>Genomes of bacteria type strains.</title>
        <authorList>
            <person name="Chen J."/>
            <person name="Zhu S."/>
            <person name="Chen J."/>
        </authorList>
    </citation>
    <scope>NUCLEOTIDE SEQUENCE [LARGE SCALE GENOMIC DNA]</scope>
    <source>
        <strain evidence="4 5">KCTC 52919</strain>
    </source>
</reference>
<evidence type="ECO:0000313" key="4">
    <source>
        <dbReference type="EMBL" id="NDV87554.1"/>
    </source>
</evidence>
<dbReference type="Pfam" id="PF00210">
    <property type="entry name" value="Ferritin"/>
    <property type="match status" value="1"/>
</dbReference>
<organism evidence="4 5">
    <name type="scientific">Aurantimonas aggregata</name>
    <dbReference type="NCBI Taxonomy" id="2047720"/>
    <lineage>
        <taxon>Bacteria</taxon>
        <taxon>Pseudomonadati</taxon>
        <taxon>Pseudomonadota</taxon>
        <taxon>Alphaproteobacteria</taxon>
        <taxon>Hyphomicrobiales</taxon>
        <taxon>Aurantimonadaceae</taxon>
        <taxon>Aurantimonas</taxon>
    </lineage>
</organism>
<accession>A0A6L9MI86</accession>
<name>A0A6L9MI86_9HYPH</name>
<dbReference type="PRINTS" id="PR01346">
    <property type="entry name" value="HELNAPAPROT"/>
</dbReference>
<dbReference type="GO" id="GO:0008199">
    <property type="term" value="F:ferric iron binding"/>
    <property type="evidence" value="ECO:0007669"/>
    <property type="project" value="InterPro"/>
</dbReference>
<dbReference type="SUPFAM" id="SSF47240">
    <property type="entry name" value="Ferritin-like"/>
    <property type="match status" value="1"/>
</dbReference>
<protein>
    <submittedName>
        <fullName evidence="4">DNA starvation/stationary phase protection protein Dps</fullName>
    </submittedName>
</protein>
<dbReference type="CDD" id="cd01043">
    <property type="entry name" value="DPS"/>
    <property type="match status" value="1"/>
</dbReference>
<dbReference type="Proteomes" id="UP000476332">
    <property type="component" value="Unassembled WGS sequence"/>
</dbReference>
<evidence type="ECO:0000259" key="3">
    <source>
        <dbReference type="Pfam" id="PF00210"/>
    </source>
</evidence>
<dbReference type="PROSITE" id="PS00818">
    <property type="entry name" value="DPS_1"/>
    <property type="match status" value="1"/>
</dbReference>
<gene>
    <name evidence="4" type="primary">dps</name>
    <name evidence="4" type="synonym">pexB</name>
    <name evidence="4" type="ORF">GTW51_12680</name>
</gene>
<sequence>MEPFPAAGITGRRIPGALPLRRRALPRLPKETLVAKDKTPKNAAKTQMHKTMNPISENIRGAMVDLLQAHLGTAIDITYQTKQAHWNVKGMNFIAVHELFDDLHDLTEGYVDDIAERLTAIGGQAHGTVQASVQNSLLEAYPLDLVKSEDHLRRLTESYAKWSAAVEKGIEEASEAGDPLTEDLLTGIGRGLDKSIYFMESHFQG</sequence>
<comment type="caution">
    <text evidence="4">The sequence shown here is derived from an EMBL/GenBank/DDBJ whole genome shotgun (WGS) entry which is preliminary data.</text>
</comment>
<feature type="domain" description="Ferritin/DPS" evidence="3">
    <location>
        <begin position="65"/>
        <end position="204"/>
    </location>
</feature>
<evidence type="ECO:0000256" key="2">
    <source>
        <dbReference type="RuleBase" id="RU003875"/>
    </source>
</evidence>
<dbReference type="GO" id="GO:0016722">
    <property type="term" value="F:oxidoreductase activity, acting on metal ions"/>
    <property type="evidence" value="ECO:0007669"/>
    <property type="project" value="InterPro"/>
</dbReference>
<dbReference type="Gene3D" id="1.20.1260.10">
    <property type="match status" value="1"/>
</dbReference>
<evidence type="ECO:0000313" key="5">
    <source>
        <dbReference type="Proteomes" id="UP000476332"/>
    </source>
</evidence>
<comment type="similarity">
    <text evidence="1 2">Belongs to the Dps family.</text>
</comment>
<dbReference type="InterPro" id="IPR008331">
    <property type="entry name" value="Ferritin_DPS_dom"/>
</dbReference>
<dbReference type="InterPro" id="IPR002177">
    <property type="entry name" value="DPS_DNA-bd"/>
</dbReference>
<dbReference type="PANTHER" id="PTHR42932:SF3">
    <property type="entry name" value="DNA PROTECTION DURING STARVATION PROTEIN"/>
    <property type="match status" value="1"/>
</dbReference>
<keyword evidence="5" id="KW-1185">Reference proteome</keyword>
<evidence type="ECO:0000256" key="1">
    <source>
        <dbReference type="ARBA" id="ARBA00009497"/>
    </source>
</evidence>
<dbReference type="PANTHER" id="PTHR42932">
    <property type="entry name" value="GENERAL STRESS PROTEIN 20U"/>
    <property type="match status" value="1"/>
</dbReference>
<dbReference type="InterPro" id="IPR012347">
    <property type="entry name" value="Ferritin-like"/>
</dbReference>
<dbReference type="PROSITE" id="PS00819">
    <property type="entry name" value="DPS_2"/>
    <property type="match status" value="1"/>
</dbReference>